<dbReference type="Proteomes" id="UP000222485">
    <property type="component" value="Genome"/>
</dbReference>
<organism evidence="1 2">
    <name type="scientific">Caulobacter phage Ccr32</name>
    <dbReference type="NCBI Taxonomy" id="1959738"/>
    <lineage>
        <taxon>Viruses</taxon>
        <taxon>Duplodnaviria</taxon>
        <taxon>Heunggongvirae</taxon>
        <taxon>Uroviricota</taxon>
        <taxon>Caudoviricetes</taxon>
        <taxon>Jeanschmidtviridae</taxon>
        <taxon>Shapirovirus</taxon>
        <taxon>Shapirovirus cbk</taxon>
    </lineage>
</organism>
<proteinExistence type="predicted"/>
<sequence>MTAALTLARRFTPTDLSGAMKMVAPYGILADPRAASLAGTMGMASGDARHEDTILGLKVLLFKNVPVWTEAALTLAPEPPLGEVLRFLILGRAAHTKFIARRAEAWGWREQYDPMFATPENYCALRDQFQADFPERHFGGTHGLNKQGLADLLARDDVLDVQFHVPAAPADAIEDFNP</sequence>
<evidence type="ECO:0000313" key="1">
    <source>
        <dbReference type="EMBL" id="ARB14944.1"/>
    </source>
</evidence>
<protein>
    <submittedName>
        <fullName evidence="1">Uncharacterized protein</fullName>
    </submittedName>
</protein>
<dbReference type="EMBL" id="KY555146">
    <property type="protein sequence ID" value="ARB14944.1"/>
    <property type="molecule type" value="Genomic_DNA"/>
</dbReference>
<accession>A0A1V0EDK8</accession>
<name>A0A1V0EDK8_9CAUD</name>
<evidence type="ECO:0000313" key="2">
    <source>
        <dbReference type="Proteomes" id="UP000222485"/>
    </source>
</evidence>
<gene>
    <name evidence="1" type="ORF">Ccr32_gp025</name>
</gene>
<reference evidence="2" key="1">
    <citation type="journal article" date="2017" name="Curr. Microbiol.">
        <title>Genomic Diversity of Type B3 Bacteriophages of Caulobacter crescentus.</title>
        <authorList>
            <person name="Ash K.T."/>
            <person name="Drake K.M."/>
            <person name="Gibbs W.S."/>
            <person name="Ely B."/>
        </authorList>
    </citation>
    <scope>NUCLEOTIDE SEQUENCE [LARGE SCALE GENOMIC DNA]</scope>
</reference>